<dbReference type="Pfam" id="PF00089">
    <property type="entry name" value="Trypsin"/>
    <property type="match status" value="1"/>
</dbReference>
<dbReference type="CDD" id="cd00190">
    <property type="entry name" value="Tryp_SPc"/>
    <property type="match status" value="1"/>
</dbReference>
<protein>
    <submittedName>
        <fullName evidence="3">Phenoloxidase-activating factor 2</fullName>
    </submittedName>
</protein>
<dbReference type="PROSITE" id="PS50240">
    <property type="entry name" value="TRYPSIN_DOM"/>
    <property type="match status" value="1"/>
</dbReference>
<evidence type="ECO:0000313" key="2">
    <source>
        <dbReference type="Proteomes" id="UP001652661"/>
    </source>
</evidence>
<evidence type="ECO:0000259" key="1">
    <source>
        <dbReference type="PROSITE" id="PS50240"/>
    </source>
</evidence>
<dbReference type="GO" id="GO:0006508">
    <property type="term" value="P:proteolysis"/>
    <property type="evidence" value="ECO:0007669"/>
    <property type="project" value="InterPro"/>
</dbReference>
<organism evidence="2 3">
    <name type="scientific">Drosophila kikkawai</name>
    <name type="common">Fruit fly</name>
    <dbReference type="NCBI Taxonomy" id="30033"/>
    <lineage>
        <taxon>Eukaryota</taxon>
        <taxon>Metazoa</taxon>
        <taxon>Ecdysozoa</taxon>
        <taxon>Arthropoda</taxon>
        <taxon>Hexapoda</taxon>
        <taxon>Insecta</taxon>
        <taxon>Pterygota</taxon>
        <taxon>Neoptera</taxon>
        <taxon>Endopterygota</taxon>
        <taxon>Diptera</taxon>
        <taxon>Brachycera</taxon>
        <taxon>Muscomorpha</taxon>
        <taxon>Ephydroidea</taxon>
        <taxon>Drosophilidae</taxon>
        <taxon>Drosophila</taxon>
        <taxon>Sophophora</taxon>
    </lineage>
</organism>
<sequence length="298" mass="33228">MCQWTETCCHTSQIVSAASSEDHSAVSVGAPLNCGQSYPEGLYEQEQVADNQAQPHEFPWIVALYERRKFLGGGSLLTENCVLTSAHLLVNKTRDSLFVKAGAWDLTETNSRYVERRKVARIVLHSESDLALIVLEVSFLAKRHIGFICQPSPAATFDHQNCLVSGWGKLTHMDRHLSRRLKRVVNRVTCQARLRRTRLGRRFELHTSLICAGGERNRNTCQGFGGSPLMCPIAGHPMQYVLVGIVNSGLGCGSPNVPSLYTSVAEMMPWIHNLLNDEINVPYRPFPIYKIGIKKKLG</sequence>
<dbReference type="InterPro" id="IPR009003">
    <property type="entry name" value="Peptidase_S1_PA"/>
</dbReference>
<dbReference type="PANTHER" id="PTHR24258">
    <property type="entry name" value="SERINE PROTEASE-RELATED"/>
    <property type="match status" value="1"/>
</dbReference>
<feature type="domain" description="Peptidase S1" evidence="1">
    <location>
        <begin position="47"/>
        <end position="276"/>
    </location>
</feature>
<dbReference type="AlphaFoldDB" id="A0A6P4IM24"/>
<dbReference type="PANTHER" id="PTHR24258:SF129">
    <property type="entry name" value="LP15124P-RELATED"/>
    <property type="match status" value="1"/>
</dbReference>
<gene>
    <name evidence="3" type="primary">LOC108075778</name>
</gene>
<dbReference type="GeneID" id="108075778"/>
<evidence type="ECO:0000313" key="3">
    <source>
        <dbReference type="RefSeq" id="XP_017023826.2"/>
    </source>
</evidence>
<dbReference type="SUPFAM" id="SSF50494">
    <property type="entry name" value="Trypsin-like serine proteases"/>
    <property type="match status" value="1"/>
</dbReference>
<keyword evidence="2" id="KW-1185">Reference proteome</keyword>
<proteinExistence type="predicted"/>
<dbReference type="RefSeq" id="XP_017023826.2">
    <property type="nucleotide sequence ID" value="XM_017168337.2"/>
</dbReference>
<dbReference type="SMART" id="SM00020">
    <property type="entry name" value="Tryp_SPc"/>
    <property type="match status" value="1"/>
</dbReference>
<reference evidence="2" key="1">
    <citation type="submission" date="2025-05" db="UniProtKB">
        <authorList>
            <consortium name="RefSeq"/>
        </authorList>
    </citation>
    <scope>NUCLEOTIDE SEQUENCE [LARGE SCALE GENOMIC DNA]</scope>
    <source>
        <strain evidence="2">14028-0561.14</strain>
    </source>
</reference>
<dbReference type="InterPro" id="IPR001254">
    <property type="entry name" value="Trypsin_dom"/>
</dbReference>
<dbReference type="Proteomes" id="UP001652661">
    <property type="component" value="Chromosome 2L"/>
</dbReference>
<dbReference type="OrthoDB" id="6261922at2759"/>
<dbReference type="GO" id="GO:0004252">
    <property type="term" value="F:serine-type endopeptidase activity"/>
    <property type="evidence" value="ECO:0007669"/>
    <property type="project" value="InterPro"/>
</dbReference>
<dbReference type="Gene3D" id="2.40.10.10">
    <property type="entry name" value="Trypsin-like serine proteases"/>
    <property type="match status" value="1"/>
</dbReference>
<accession>A0A6P4IM24</accession>
<dbReference type="InterPro" id="IPR043504">
    <property type="entry name" value="Peptidase_S1_PA_chymotrypsin"/>
</dbReference>
<name>A0A6P4IM24_DROKI</name>
<reference evidence="3" key="2">
    <citation type="submission" date="2025-08" db="UniProtKB">
        <authorList>
            <consortium name="RefSeq"/>
        </authorList>
    </citation>
    <scope>IDENTIFICATION</scope>
    <source>
        <strain evidence="3">14028-0561.14</strain>
        <tissue evidence="3">Whole fly</tissue>
    </source>
</reference>
<dbReference type="PRINTS" id="PR00722">
    <property type="entry name" value="CHYMOTRYPSIN"/>
</dbReference>
<dbReference type="InterPro" id="IPR001314">
    <property type="entry name" value="Peptidase_S1A"/>
</dbReference>